<evidence type="ECO:0000259" key="1">
    <source>
        <dbReference type="Pfam" id="PF13682"/>
    </source>
</evidence>
<protein>
    <recommendedName>
        <fullName evidence="1">Chemoreceptor zinc-binding domain-containing protein</fullName>
    </recommendedName>
</protein>
<name>A0A347UDF2_9RHOB</name>
<sequence length="143" mass="15915">MARIYPVTCKPIENRIHMMPDNNLVKQINDAIGAHGSWKIKLRTAINKGQSTQSVEDVRCDDKCAFGKWLHGSEIDPQTRNGVPYSVIKRLHAEFHICAADVLKRATSGDTSGAVELLEGDFSAKSEKLVRGLRKWKNESAVV</sequence>
<organism evidence="2 3">
    <name type="scientific">Profundibacter amoris</name>
    <dbReference type="NCBI Taxonomy" id="2171755"/>
    <lineage>
        <taxon>Bacteria</taxon>
        <taxon>Pseudomonadati</taxon>
        <taxon>Pseudomonadota</taxon>
        <taxon>Alphaproteobacteria</taxon>
        <taxon>Rhodobacterales</taxon>
        <taxon>Paracoccaceae</taxon>
        <taxon>Profundibacter</taxon>
    </lineage>
</organism>
<reference evidence="2 3" key="1">
    <citation type="submission" date="2018-09" db="EMBL/GenBank/DDBJ databases">
        <title>Profundibacter amoris BAR1 gen. nov., sp. nov., a new member of the Roseobacter clade isolated at Lokis Castle Vent Field on the Arctic Mid-Oceanic Ridge.</title>
        <authorList>
            <person name="Le Moine Bauer S."/>
            <person name="Sjoeberg A.G."/>
            <person name="L'Haridon S."/>
            <person name="Stokke R."/>
            <person name="Roalkvam I."/>
            <person name="Steen I.H."/>
            <person name="Dahle H."/>
        </authorList>
    </citation>
    <scope>NUCLEOTIDE SEQUENCE [LARGE SCALE GENOMIC DNA]</scope>
    <source>
        <strain evidence="2 3">BAR1</strain>
    </source>
</reference>
<feature type="domain" description="Chemoreceptor zinc-binding" evidence="1">
    <location>
        <begin position="35"/>
        <end position="102"/>
    </location>
</feature>
<evidence type="ECO:0000313" key="2">
    <source>
        <dbReference type="EMBL" id="AXX96880.1"/>
    </source>
</evidence>
<keyword evidence="3" id="KW-1185">Reference proteome</keyword>
<dbReference type="Proteomes" id="UP000261704">
    <property type="component" value="Chromosome"/>
</dbReference>
<gene>
    <name evidence="2" type="ORF">BAR1_02390</name>
</gene>
<dbReference type="OrthoDB" id="7508312at2"/>
<dbReference type="KEGG" id="pamo:BAR1_02390"/>
<dbReference type="EMBL" id="CP032125">
    <property type="protein sequence ID" value="AXX96880.1"/>
    <property type="molecule type" value="Genomic_DNA"/>
</dbReference>
<dbReference type="Gene3D" id="1.20.120.30">
    <property type="entry name" value="Aspartate receptor, ligand-binding domain"/>
    <property type="match status" value="1"/>
</dbReference>
<accession>A0A347UDF2</accession>
<dbReference type="AlphaFoldDB" id="A0A347UDF2"/>
<proteinExistence type="predicted"/>
<dbReference type="InterPro" id="IPR025991">
    <property type="entry name" value="Chemoreceptor_zinc-bind_dom"/>
</dbReference>
<dbReference type="Pfam" id="PF13682">
    <property type="entry name" value="CZB"/>
    <property type="match status" value="1"/>
</dbReference>
<evidence type="ECO:0000313" key="3">
    <source>
        <dbReference type="Proteomes" id="UP000261704"/>
    </source>
</evidence>